<accession>A0A1I8AC08</accession>
<keyword evidence="2" id="KW-1185">Reference proteome</keyword>
<name>A0A1I8AC08_9BILA</name>
<evidence type="ECO:0000256" key="1">
    <source>
        <dbReference type="SAM" id="MobiDB-lite"/>
    </source>
</evidence>
<proteinExistence type="predicted"/>
<dbReference type="Proteomes" id="UP000095287">
    <property type="component" value="Unplaced"/>
</dbReference>
<feature type="region of interest" description="Disordered" evidence="1">
    <location>
        <begin position="1"/>
        <end position="61"/>
    </location>
</feature>
<sequence>MHPHSPGSRVKGQRKWSPHSEINHSSRRGTHASPELPPTEGNPRSAHGPRSISRPRQRRRRRRRWEYYTTRLVPRAPLLSHPPLLASSAALRTLASPRSFLNSLSRVDILTMNILQLGTGGSSGKLAYFCGYGLSALHPRLGPPRSSKIILYSISLLLPRLIPAPNPGSPSPSPTCLRGCLAASESPQGHLHPTSPGDLSREKPQLHRRASPGLFLAANGAEATSRGDVTLEDAPLARVLFFALFRAKF</sequence>
<organism evidence="2 3">
    <name type="scientific">Steinernema glaseri</name>
    <dbReference type="NCBI Taxonomy" id="37863"/>
    <lineage>
        <taxon>Eukaryota</taxon>
        <taxon>Metazoa</taxon>
        <taxon>Ecdysozoa</taxon>
        <taxon>Nematoda</taxon>
        <taxon>Chromadorea</taxon>
        <taxon>Rhabditida</taxon>
        <taxon>Tylenchina</taxon>
        <taxon>Panagrolaimomorpha</taxon>
        <taxon>Strongyloidoidea</taxon>
        <taxon>Steinernematidae</taxon>
        <taxon>Steinernema</taxon>
    </lineage>
</organism>
<evidence type="ECO:0000313" key="3">
    <source>
        <dbReference type="WBParaSite" id="L893_g419.t1"/>
    </source>
</evidence>
<protein>
    <submittedName>
        <fullName evidence="3">Uncharacterized protein</fullName>
    </submittedName>
</protein>
<evidence type="ECO:0000313" key="2">
    <source>
        <dbReference type="Proteomes" id="UP000095287"/>
    </source>
</evidence>
<dbReference type="WBParaSite" id="L893_g419.t1">
    <property type="protein sequence ID" value="L893_g419.t1"/>
    <property type="gene ID" value="L893_g419"/>
</dbReference>
<feature type="region of interest" description="Disordered" evidence="1">
    <location>
        <begin position="185"/>
        <end position="205"/>
    </location>
</feature>
<reference evidence="3" key="1">
    <citation type="submission" date="2016-11" db="UniProtKB">
        <authorList>
            <consortium name="WormBaseParasite"/>
        </authorList>
    </citation>
    <scope>IDENTIFICATION</scope>
</reference>
<dbReference type="AlphaFoldDB" id="A0A1I8AC08"/>